<dbReference type="InterPro" id="IPR036286">
    <property type="entry name" value="LexA/Signal_pep-like_sf"/>
</dbReference>
<keyword evidence="6" id="KW-0999">Mitochondrion inner membrane</keyword>
<evidence type="ECO:0000256" key="6">
    <source>
        <dbReference type="ARBA" id="ARBA00022792"/>
    </source>
</evidence>
<feature type="signal peptide" evidence="11">
    <location>
        <begin position="1"/>
        <end position="21"/>
    </location>
</feature>
<protein>
    <recommendedName>
        <fullName evidence="3">Mitochondrial inner membrane protease subunit 2</fullName>
    </recommendedName>
</protein>
<keyword evidence="7" id="KW-0378">Hydrolase</keyword>
<dbReference type="GO" id="GO:0004252">
    <property type="term" value="F:serine-type endopeptidase activity"/>
    <property type="evidence" value="ECO:0007669"/>
    <property type="project" value="InterPro"/>
</dbReference>
<dbReference type="GO" id="GO:0006465">
    <property type="term" value="P:signal peptide processing"/>
    <property type="evidence" value="ECO:0007669"/>
    <property type="project" value="InterPro"/>
</dbReference>
<keyword evidence="10" id="KW-0472">Membrane</keyword>
<keyword evidence="8" id="KW-1133">Transmembrane helix</keyword>
<evidence type="ECO:0000256" key="4">
    <source>
        <dbReference type="ARBA" id="ARBA00022670"/>
    </source>
</evidence>
<evidence type="ECO:0000259" key="12">
    <source>
        <dbReference type="Pfam" id="PF10502"/>
    </source>
</evidence>
<dbReference type="OrthoDB" id="9996127at2759"/>
<evidence type="ECO:0000256" key="10">
    <source>
        <dbReference type="ARBA" id="ARBA00023136"/>
    </source>
</evidence>
<dbReference type="InterPro" id="IPR037730">
    <property type="entry name" value="IMP2"/>
</dbReference>
<evidence type="ECO:0000313" key="14">
    <source>
        <dbReference type="Proteomes" id="UP000316726"/>
    </source>
</evidence>
<dbReference type="SUPFAM" id="SSF51306">
    <property type="entry name" value="LexA/Signal peptidase"/>
    <property type="match status" value="1"/>
</dbReference>
<dbReference type="InterPro" id="IPR019533">
    <property type="entry name" value="Peptidase_S26"/>
</dbReference>
<dbReference type="AlphaFoldDB" id="A0A5B8MSR5"/>
<evidence type="ECO:0000256" key="1">
    <source>
        <dbReference type="ARBA" id="ARBA00004434"/>
    </source>
</evidence>
<organism evidence="13 14">
    <name type="scientific">Chloropicon primus</name>
    <dbReference type="NCBI Taxonomy" id="1764295"/>
    <lineage>
        <taxon>Eukaryota</taxon>
        <taxon>Viridiplantae</taxon>
        <taxon>Chlorophyta</taxon>
        <taxon>Chloropicophyceae</taxon>
        <taxon>Chloropicales</taxon>
        <taxon>Chloropicaceae</taxon>
        <taxon>Chloropicon</taxon>
    </lineage>
</organism>
<evidence type="ECO:0000256" key="3">
    <source>
        <dbReference type="ARBA" id="ARBA00013650"/>
    </source>
</evidence>
<dbReference type="GO" id="GO:0042720">
    <property type="term" value="C:mitochondrial inner membrane peptidase complex"/>
    <property type="evidence" value="ECO:0007669"/>
    <property type="project" value="InterPro"/>
</dbReference>
<feature type="domain" description="Peptidase S26" evidence="12">
    <location>
        <begin position="25"/>
        <end position="99"/>
    </location>
</feature>
<feature type="chain" id="PRO_5022946408" description="Mitochondrial inner membrane protease subunit 2" evidence="11">
    <location>
        <begin position="22"/>
        <end position="192"/>
    </location>
</feature>
<dbReference type="EMBL" id="CP031044">
    <property type="protein sequence ID" value="QDZ23699.1"/>
    <property type="molecule type" value="Genomic_DNA"/>
</dbReference>
<keyword evidence="14" id="KW-1185">Reference proteome</keyword>
<accession>A0A5B8MSR5</accession>
<dbReference type="PANTHER" id="PTHR46041:SF2">
    <property type="entry name" value="MITOCHONDRIAL INNER MEMBRANE PROTEASE SUBUNIT 2"/>
    <property type="match status" value="1"/>
</dbReference>
<name>A0A5B8MSR5_9CHLO</name>
<dbReference type="GO" id="GO:0006627">
    <property type="term" value="P:protein processing involved in protein targeting to mitochondrion"/>
    <property type="evidence" value="ECO:0007669"/>
    <property type="project" value="InterPro"/>
</dbReference>
<evidence type="ECO:0000256" key="7">
    <source>
        <dbReference type="ARBA" id="ARBA00022801"/>
    </source>
</evidence>
<evidence type="ECO:0000256" key="2">
    <source>
        <dbReference type="ARBA" id="ARBA00007066"/>
    </source>
</evidence>
<comment type="similarity">
    <text evidence="2">Belongs to the peptidase S26 family. IMP2 subfamily.</text>
</comment>
<dbReference type="PRINTS" id="PR00727">
    <property type="entry name" value="LEADERPTASE"/>
</dbReference>
<keyword evidence="4" id="KW-0645">Protease</keyword>
<gene>
    <name evidence="13" type="ORF">A3770_11p62170</name>
</gene>
<proteinExistence type="inferred from homology"/>
<reference evidence="13 14" key="1">
    <citation type="submission" date="2018-07" db="EMBL/GenBank/DDBJ databases">
        <title>The complete nuclear genome of the prasinophyte Chloropicon primus (CCMP1205).</title>
        <authorList>
            <person name="Pombert J.-F."/>
            <person name="Otis C."/>
            <person name="Turmel M."/>
            <person name="Lemieux C."/>
        </authorList>
    </citation>
    <scope>NUCLEOTIDE SEQUENCE [LARGE SCALE GENOMIC DNA]</scope>
    <source>
        <strain evidence="13 14">CCMP1205</strain>
    </source>
</reference>
<dbReference type="Pfam" id="PF10502">
    <property type="entry name" value="Peptidase_S26"/>
    <property type="match status" value="1"/>
</dbReference>
<dbReference type="STRING" id="1764295.A0A5B8MSR5"/>
<dbReference type="Gene3D" id="2.10.109.10">
    <property type="entry name" value="Umud Fragment, subunit A"/>
    <property type="match status" value="1"/>
</dbReference>
<dbReference type="Proteomes" id="UP000316726">
    <property type="component" value="Chromosome 11"/>
</dbReference>
<evidence type="ECO:0000313" key="13">
    <source>
        <dbReference type="EMBL" id="QDZ23699.1"/>
    </source>
</evidence>
<keyword evidence="5" id="KW-0812">Transmembrane</keyword>
<sequence length="192" mass="21115">MAGWWVGRVARASAWILPVAAFADYVGTVERVPDDTMAPSLGPEPTIVWVDKFFCTRKWLGNDRIDRSLRGQVVYSKSPLAPDEYMIRRVVGLPGDWVSSSSSSSSSCSTEGGGGKRVHVGQGQIWVEGDNRNPSATEDCDSKFTSGLIPFGLVQGQVTRVVWPPSRMDRVRDKIDLTRSFPVGHGHRDDHA</sequence>
<keyword evidence="9" id="KW-0496">Mitochondrion</keyword>
<comment type="subcellular location">
    <subcellularLocation>
        <location evidence="1">Mitochondrion inner membrane</location>
        <topology evidence="1">Single-pass membrane protein</topology>
    </subcellularLocation>
</comment>
<evidence type="ECO:0000256" key="9">
    <source>
        <dbReference type="ARBA" id="ARBA00023128"/>
    </source>
</evidence>
<evidence type="ECO:0000256" key="5">
    <source>
        <dbReference type="ARBA" id="ARBA00022692"/>
    </source>
</evidence>
<dbReference type="PANTHER" id="PTHR46041">
    <property type="entry name" value="MITOCHONDRIAL INNER MEMBRANE PROTEASE SUBUNIT 2"/>
    <property type="match status" value="1"/>
</dbReference>
<evidence type="ECO:0000256" key="11">
    <source>
        <dbReference type="SAM" id="SignalP"/>
    </source>
</evidence>
<dbReference type="InterPro" id="IPR000223">
    <property type="entry name" value="Pept_S26A_signal_pept_1"/>
</dbReference>
<evidence type="ECO:0000256" key="8">
    <source>
        <dbReference type="ARBA" id="ARBA00022989"/>
    </source>
</evidence>
<keyword evidence="11" id="KW-0732">Signal</keyword>